<dbReference type="PANTHER" id="PTHR24177:SF475">
    <property type="entry name" value="ANKYRIN REPEAT-CONTAINING DOMAIN, PGG DOMAIN PROTEIN-RELATED"/>
    <property type="match status" value="1"/>
</dbReference>
<keyword evidence="4" id="KW-0472">Membrane</keyword>
<dbReference type="Pfam" id="PF13976">
    <property type="entry name" value="gag_pre-integrs"/>
    <property type="match status" value="1"/>
</dbReference>
<keyword evidence="2" id="KW-0479">Metal-binding</keyword>
<evidence type="ECO:0000259" key="6">
    <source>
        <dbReference type="PROSITE" id="PS50994"/>
    </source>
</evidence>
<organism evidence="7 8">
    <name type="scientific">Centaurea solstitialis</name>
    <name type="common">yellow star-thistle</name>
    <dbReference type="NCBI Taxonomy" id="347529"/>
    <lineage>
        <taxon>Eukaryota</taxon>
        <taxon>Viridiplantae</taxon>
        <taxon>Streptophyta</taxon>
        <taxon>Embryophyta</taxon>
        <taxon>Tracheophyta</taxon>
        <taxon>Spermatophyta</taxon>
        <taxon>Magnoliopsida</taxon>
        <taxon>eudicotyledons</taxon>
        <taxon>Gunneridae</taxon>
        <taxon>Pentapetalae</taxon>
        <taxon>asterids</taxon>
        <taxon>campanulids</taxon>
        <taxon>Asterales</taxon>
        <taxon>Asteraceae</taxon>
        <taxon>Carduoideae</taxon>
        <taxon>Cardueae</taxon>
        <taxon>Centaureinae</taxon>
        <taxon>Centaurea</taxon>
    </lineage>
</organism>
<feature type="region of interest" description="Disordered" evidence="3">
    <location>
        <begin position="2917"/>
        <end position="2947"/>
    </location>
</feature>
<feature type="compositionally biased region" description="Low complexity" evidence="3">
    <location>
        <begin position="669"/>
        <end position="684"/>
    </location>
</feature>
<dbReference type="Pfam" id="PF25597">
    <property type="entry name" value="SH3_retrovirus"/>
    <property type="match status" value="2"/>
</dbReference>
<dbReference type="CDD" id="cd09272">
    <property type="entry name" value="RNase_HI_RT_Ty1"/>
    <property type="match status" value="1"/>
</dbReference>
<dbReference type="GO" id="GO:0016020">
    <property type="term" value="C:membrane"/>
    <property type="evidence" value="ECO:0007669"/>
    <property type="project" value="TreeGrafter"/>
</dbReference>
<keyword evidence="2" id="KW-0863">Zinc-finger</keyword>
<protein>
    <submittedName>
        <fullName evidence="7">Uncharacterized protein</fullName>
    </submittedName>
</protein>
<dbReference type="InterPro" id="IPR036397">
    <property type="entry name" value="RNaseH_sf"/>
</dbReference>
<gene>
    <name evidence="7" type="ORF">OSB04_015100</name>
</gene>
<feature type="compositionally biased region" description="Polar residues" evidence="3">
    <location>
        <begin position="2483"/>
        <end position="2499"/>
    </location>
</feature>
<dbReference type="InterPro" id="IPR026961">
    <property type="entry name" value="PGG_dom"/>
</dbReference>
<keyword evidence="1" id="KW-0645">Protease</keyword>
<dbReference type="InterPro" id="IPR001584">
    <property type="entry name" value="Integrase_cat-core"/>
</dbReference>
<dbReference type="InterPro" id="IPR036875">
    <property type="entry name" value="Znf_CCHC_sf"/>
</dbReference>
<feature type="transmembrane region" description="Helical" evidence="4">
    <location>
        <begin position="2206"/>
        <end position="2225"/>
    </location>
</feature>
<keyword evidence="4" id="KW-0812">Transmembrane</keyword>
<dbReference type="Pfam" id="PF22936">
    <property type="entry name" value="Pol_BBD"/>
    <property type="match status" value="2"/>
</dbReference>
<dbReference type="SMART" id="SM00343">
    <property type="entry name" value="ZnF_C2HC"/>
    <property type="match status" value="1"/>
</dbReference>
<keyword evidence="2" id="KW-0862">Zinc</keyword>
<keyword evidence="1" id="KW-0064">Aspartyl protease</keyword>
<dbReference type="PROSITE" id="PS50158">
    <property type="entry name" value="ZF_CCHC"/>
    <property type="match status" value="1"/>
</dbReference>
<keyword evidence="8" id="KW-1185">Reference proteome</keyword>
<dbReference type="Pfam" id="PF13962">
    <property type="entry name" value="PGG"/>
    <property type="match status" value="1"/>
</dbReference>
<evidence type="ECO:0000256" key="2">
    <source>
        <dbReference type="PROSITE-ProRule" id="PRU00047"/>
    </source>
</evidence>
<dbReference type="SUPFAM" id="SSF48403">
    <property type="entry name" value="Ankyrin repeat"/>
    <property type="match status" value="1"/>
</dbReference>
<dbReference type="InterPro" id="IPR012337">
    <property type="entry name" value="RNaseH-like_sf"/>
</dbReference>
<dbReference type="PANTHER" id="PTHR24177">
    <property type="entry name" value="CASKIN"/>
    <property type="match status" value="1"/>
</dbReference>
<feature type="compositionally biased region" description="Basic and acidic residues" evidence="3">
    <location>
        <begin position="2929"/>
        <end position="2942"/>
    </location>
</feature>
<evidence type="ECO:0000256" key="3">
    <source>
        <dbReference type="SAM" id="MobiDB-lite"/>
    </source>
</evidence>
<feature type="region of interest" description="Disordered" evidence="3">
    <location>
        <begin position="669"/>
        <end position="739"/>
    </location>
</feature>
<evidence type="ECO:0000313" key="8">
    <source>
        <dbReference type="Proteomes" id="UP001172457"/>
    </source>
</evidence>
<evidence type="ECO:0000313" key="7">
    <source>
        <dbReference type="EMBL" id="KAJ9551055.1"/>
    </source>
</evidence>
<dbReference type="EMBL" id="JARYMX010000004">
    <property type="protein sequence ID" value="KAJ9551055.1"/>
    <property type="molecule type" value="Genomic_DNA"/>
</dbReference>
<dbReference type="GO" id="GO:0004190">
    <property type="term" value="F:aspartic-type endopeptidase activity"/>
    <property type="evidence" value="ECO:0007669"/>
    <property type="project" value="UniProtKB-KW"/>
</dbReference>
<accession>A0AA38SYC3</accession>
<sequence length="3334" mass="375129">MAASSPQTEDLEYLYASNANVSNFVSVKLSGKHNYHLWKTQMLCLMETHDMRGIVDDAFEVPTTSSIKIMKRYDSLLKGWIFGSVSEGVLGTVIDLSSAKAVWDELKSLKNTSMIICVQTTKTLPPPPPVHRFHQDTTATIRTTAATATIGGGFEGPNGGGGGGGILVVAAVDRWWRWCLGGGLSKLCRIGFRVGNLLIPRRDPLSLVVFPSFPSRDSPASLYSSPMTPNLSHLKPKSTTSKGSVSLNPSQEVALMQLLRQNQHLMGLLVRQQLMQQPMSWTMGMHSPRSSTSDHFWIFDSGCFNHMSPYPAGFITKQPSPHPTVRTADLTPKHVLFSGNYSTDLIQLPDVLHVPGLAIGLVSLTQLEEMGLLISFDFYGCAIQDPKTKQILGKGRRVGRTLEVVYLRLPLSSSHTNLTASVSTTSSFDIWHARLGHLSSARIKLLANSGVLGNVTSNDVSCLSCKLGKHHALPFELNNYTYVSAFDLIHSDVWGPAPHPSMGEYRYFVIFIDDHTRFTWIYLMKHRSELPQLYINFARMIQTQFSKPIKILRADNAMEYKESSLIAFLRSQGTISQYSCPGTSPQNGRAERKHRHILDTIRTLLVSAKCPERFWGEAAFTAVYTHQQTSHSSYRCWDPISKRLQISRHVTFWEDVPFYTMPNAESNITPTTPFFTDPSSSFDTPIPPPIPTPVPDSPTTTSDPSPSVPTPSPTLEAPAESTDPGPSTSEAVRRSDRVRQVPAHLRDYHCYATLLSNHEPTSYKEAASSAHWQEAMQEELRALAKAQTWDPVPLPPGKRPIGSKWVFKIKTKSDGSIARYKARLVAKGFNQEYGIDYEETFAPVARVTSVRSLLGIAATKRWPLFQMDVKNAFLNGDLSEEVYMTPPPGVFLPSGHVCRLRKALYGLKQAPRAWFEKFSNTVLSLGFSASNYDSGMFTRTTAARSILLLLYVDDMIITGSDSTGIASLKQSLSSAFEMKDLGKLHYFLGLEVLSDGSGTYLCQAKYISDLLSKVGLSDTKVASTPLEYNLHLTPSAGTPLQDPTRYRQLVGSLVYLTVTRPDIAYDVHTVSQFMAAPRSDHYAAVLRILRYLKGTMFHGLYFSSTSSLVLRGFSDADWDSDMTDRRSTTGYCFFLGDSLISWRSKKQSLTARSSTEAEYRDLADTSQELIWLRWLLSDMGAPQKSPTPLWCDNNSAIQIAHNDVFHERTKHIEIDCHFVRQHVVSNTIRLHPISTLDQPADIFTKAHLPGRNSKWYTDLAETNLEAKEETKDNNVPTEIEEETERDKDAVSLVIEPAGTKGKDAIPTKEEERIKRNKELCKATMQGIWPEVESMLKEGEDVEREALNSDKNTVLHLAVGIGHNDFIKDLLQFIQKKEESEKTKKLDGSSVLEMRNLNGSTALHVAAIVGNRFAAELLVKENEKLLKILDNEGQPPLLKAYSNMQFDTFIYLWNATNDDGKSKQAISRDPDRIKIGVNLLVNAISAKQYSTASELVKTFPQFITKNDDVLMAIARTFPNGLNYWETLIYPRSLSDIWERILRYGGGVLRIVWSLFSPKFIREIYDDSDSLLLFMIFYVPGLMVIWVYAWLIFLINVVSFPFYFIYFLWWEVATRLGVPPIKNIVEKKKEWKEAKTLLKLVCNTLDESGFSGPYHPNYNRSILEAACRNAYRVVDEILYRAPEAIQSTDENGYDIIQLAVIHRSERIYNLIYQIGERKSRYRTFKDSSNNNILHLVGRLASSHELNRRTGAALQLQRELQWREELKKFVFPAYITQENIFKETPSMVFTREHQNLVKEGEKWMKTTAESCSITAALITTIVFAAAITVPGGNNQETGFPVFRNDIAFIIFATSDAISLFTSTTALLVFLSILTARFAEQDFLISLPRRLIIGFCALLLSTTTMIVAFSAIVYIVFCDKKPWMLALICGLAFIPIAFFVTLQFSLIVDLYRSTYGHIFGKKTYWRRFRFNPSDNAIICIHLSFTPPSPTVHTTTIDLHRSPHGHIHQPRSFTHIRQPPPLPTSTTVHTATADLYCSPSPPSLIIPPPLPTSTTVRTTTVHLYHRSRHHRRPQLQPTSTAAHLYHHSYHYRRPPSPLMSTIVHTTTVDLYRSLSPPLFTPPPPPTSTTVLRASAMESTVNLHRIPHPPPFTRPPPTSIAPTSTLLAFTPFLDSNPEPPAIVPNRRNRWIHTKYDKDQESYMVRAKASSKILIRLAYTYSPMQFSGFIAVEIPIFDCINPGSLRLEAESDYATKQSMESELPSENLRLMNQDIVKLDRFDGQNYTRWVEKVKFLLMFLKLYHILDPNLPPIPENPVPAEGQQPDLRAIADLEKQRLLRKEAEALCLGHIKNTLSDRLFDLYSPISDPRELWKALEQKYKTHEEGTNKYLVFKYLEFQMVDDKPIMEQVHELQVLVNKLNVLSIPIVELFQVGAIIAKLPPSWKDFSKRMIHKSEDFSLDDLMKHLRIEEETRIRDKRSKAISNVHHVTGSSNQKNKQSWGQNKVKNFGPKKQSFKRPGNQKPKFNNKPKKAGPCHVCGETGHYARECKDRKSGPVANAVDEVANLVANVDLGGVYMISSLTRAVAARGWFVDTGATIHVCGQRRYFGTYRPAPAGTVVVCADGHRADVLGIGDVTLRFKRGRTVVLTDALHVPTISKGLVSADKFDKGGFKMVLENGRIDISRGGAYVGKAVNVNGMYRLVLESDDEVNNVGSGSSSGSNDVASGVGSNNVLFPFANEVNISEVENQQEKRIKILRSDRGGEYFSREFDAFCEENGIKHERTSPFTPQQNGLAERKNRTLVEMVNCMLNQSGLPTNLWGEALLTACHIHNRITSRVIPTSHYELWKGRKPEIDYMKVWGCVAYYRTPDPKRSKLGDRAMKSIFVGYAMNSVAYRFLDNESGVIVESRDADFFEDKFLKDSETTNPISIPSTSRDVPEPSRYIDEPRRSTRTRKEKNLGDDFVSFLVEGSQKKVTREVIFTIDFEDDPKTFSEAMSSRDAHLWKEAINDEMDSILSNGTWELDNLPKGKISIGSKWIFKKKYHPDGSISAYKARLVAKGYRQREGIDYFDTYAPVARISSIRTLIAISALKGLYIHQMDVKTAFLNGYLNEGIYLEQPEGFVVPGQENKVCRLIKSLYGLKQAPNSGMKDLIPLTDLEGISETKKYLSSNFKMKDLGEVDTILGIKVKRTGSQISLSQSHYIEKILTKFQHLNIKEFNTPFDSCVKLGANSGRAVAQLEYASAIGSMMYGMHCTRPDIAFAVSKLSQHTINPGVEHWKAVSRVLGYLKRTSKLEMTYMSSSGILEGYSDASWIDQTSDSKSTSGWIFTLAGGAISWASKR</sequence>
<proteinExistence type="predicted"/>
<dbReference type="InterPro" id="IPR025724">
    <property type="entry name" value="GAG-pre-integrase_dom"/>
</dbReference>
<evidence type="ECO:0000256" key="4">
    <source>
        <dbReference type="SAM" id="Phobius"/>
    </source>
</evidence>
<feature type="region of interest" description="Disordered" evidence="3">
    <location>
        <begin position="226"/>
        <end position="246"/>
    </location>
</feature>
<dbReference type="SUPFAM" id="SSF53098">
    <property type="entry name" value="Ribonuclease H-like"/>
    <property type="match status" value="2"/>
</dbReference>
<dbReference type="SUPFAM" id="SSF57756">
    <property type="entry name" value="Retrovirus zinc finger-like domains"/>
    <property type="match status" value="1"/>
</dbReference>
<dbReference type="Proteomes" id="UP001172457">
    <property type="component" value="Chromosome 4"/>
</dbReference>
<evidence type="ECO:0000256" key="1">
    <source>
        <dbReference type="ARBA" id="ARBA00022750"/>
    </source>
</evidence>
<dbReference type="Pfam" id="PF07727">
    <property type="entry name" value="RVT_2"/>
    <property type="match status" value="3"/>
</dbReference>
<dbReference type="Gene3D" id="3.30.420.10">
    <property type="entry name" value="Ribonuclease H-like superfamily/Ribonuclease H"/>
    <property type="match status" value="2"/>
</dbReference>
<feature type="transmembrane region" description="Helical" evidence="4">
    <location>
        <begin position="1919"/>
        <end position="1944"/>
    </location>
</feature>
<dbReference type="Pfam" id="PF14223">
    <property type="entry name" value="Retrotran_gag_2"/>
    <property type="match status" value="1"/>
</dbReference>
<keyword evidence="4" id="KW-1133">Transmembrane helix</keyword>
<dbReference type="SUPFAM" id="SSF56672">
    <property type="entry name" value="DNA/RNA polymerases"/>
    <property type="match status" value="2"/>
</dbReference>
<feature type="region of interest" description="Disordered" evidence="3">
    <location>
        <begin position="1267"/>
        <end position="1286"/>
    </location>
</feature>
<dbReference type="InterPro" id="IPR036770">
    <property type="entry name" value="Ankyrin_rpt-contain_sf"/>
</dbReference>
<feature type="transmembrane region" description="Helical" evidence="4">
    <location>
        <begin position="1887"/>
        <end position="1913"/>
    </location>
</feature>
<feature type="compositionally biased region" description="Pro residues" evidence="3">
    <location>
        <begin position="685"/>
        <end position="696"/>
    </location>
</feature>
<feature type="transmembrane region" description="Helical" evidence="4">
    <location>
        <begin position="1808"/>
        <end position="1826"/>
    </location>
</feature>
<reference evidence="7" key="1">
    <citation type="submission" date="2023-03" db="EMBL/GenBank/DDBJ databases">
        <title>Chromosome-scale reference genome and RAD-based genetic map of yellow starthistle (Centaurea solstitialis) reveal putative structural variation and QTLs associated with invader traits.</title>
        <authorList>
            <person name="Reatini B."/>
            <person name="Cang F.A."/>
            <person name="Jiang Q."/>
            <person name="Mckibben M.T.W."/>
            <person name="Barker M.S."/>
            <person name="Rieseberg L.H."/>
            <person name="Dlugosch K.M."/>
        </authorList>
    </citation>
    <scope>NUCLEOTIDE SEQUENCE</scope>
    <source>
        <strain evidence="7">CAN-66</strain>
        <tissue evidence="7">Leaf</tissue>
    </source>
</reference>
<dbReference type="GO" id="GO:0015074">
    <property type="term" value="P:DNA integration"/>
    <property type="evidence" value="ECO:0007669"/>
    <property type="project" value="InterPro"/>
</dbReference>
<dbReference type="InterPro" id="IPR054722">
    <property type="entry name" value="PolX-like_BBD"/>
</dbReference>
<comment type="caution">
    <text evidence="7">The sequence shown here is derived from an EMBL/GenBank/DDBJ whole genome shotgun (WGS) entry which is preliminary data.</text>
</comment>
<dbReference type="SMART" id="SM00248">
    <property type="entry name" value="ANK"/>
    <property type="match status" value="2"/>
</dbReference>
<dbReference type="PROSITE" id="PS50994">
    <property type="entry name" value="INTEGRASE"/>
    <property type="match status" value="2"/>
</dbReference>
<feature type="compositionally biased region" description="Polar residues" evidence="3">
    <location>
        <begin position="2917"/>
        <end position="2928"/>
    </location>
</feature>
<feature type="region of interest" description="Disordered" evidence="3">
    <location>
        <begin position="2481"/>
        <end position="2525"/>
    </location>
</feature>
<dbReference type="GO" id="GO:0008270">
    <property type="term" value="F:zinc ion binding"/>
    <property type="evidence" value="ECO:0007669"/>
    <property type="project" value="UniProtKB-KW"/>
</dbReference>
<dbReference type="Gene3D" id="1.25.40.20">
    <property type="entry name" value="Ankyrin repeat-containing domain"/>
    <property type="match status" value="1"/>
</dbReference>
<feature type="region of interest" description="Disordered" evidence="3">
    <location>
        <begin position="1998"/>
        <end position="2019"/>
    </location>
</feature>
<feature type="domain" description="Integrase catalytic" evidence="6">
    <location>
        <begin position="2662"/>
        <end position="2844"/>
    </location>
</feature>
<dbReference type="InterPro" id="IPR013103">
    <property type="entry name" value="RVT_2"/>
</dbReference>
<evidence type="ECO:0000259" key="5">
    <source>
        <dbReference type="PROSITE" id="PS50158"/>
    </source>
</evidence>
<feature type="domain" description="Integrase catalytic" evidence="6">
    <location>
        <begin position="470"/>
        <end position="647"/>
    </location>
</feature>
<name>A0AA38SYC3_9ASTR</name>
<dbReference type="GO" id="GO:0003676">
    <property type="term" value="F:nucleic acid binding"/>
    <property type="evidence" value="ECO:0007669"/>
    <property type="project" value="InterPro"/>
</dbReference>
<dbReference type="Pfam" id="PF00098">
    <property type="entry name" value="zf-CCHC"/>
    <property type="match status" value="1"/>
</dbReference>
<feature type="transmembrane region" description="Helical" evidence="4">
    <location>
        <begin position="1846"/>
        <end position="1875"/>
    </location>
</feature>
<dbReference type="InterPro" id="IPR043502">
    <property type="entry name" value="DNA/RNA_pol_sf"/>
</dbReference>
<dbReference type="InterPro" id="IPR002110">
    <property type="entry name" value="Ankyrin_rpt"/>
</dbReference>
<feature type="domain" description="CCHC-type" evidence="5">
    <location>
        <begin position="2529"/>
        <end position="2544"/>
    </location>
</feature>
<dbReference type="InterPro" id="IPR001878">
    <property type="entry name" value="Znf_CCHC"/>
</dbReference>
<keyword evidence="1" id="KW-0378">Hydrolase</keyword>
<dbReference type="InterPro" id="IPR057670">
    <property type="entry name" value="SH3_retrovirus"/>
</dbReference>